<reference evidence="2 3" key="1">
    <citation type="submission" date="2016-03" db="EMBL/GenBank/DDBJ databases">
        <title>Whole genome sequencing of Grifola frondosa 9006-11.</title>
        <authorList>
            <person name="Min B."/>
            <person name="Park H."/>
            <person name="Kim J.-G."/>
            <person name="Cho H."/>
            <person name="Oh Y.-L."/>
            <person name="Kong W.-S."/>
            <person name="Choi I.-G."/>
        </authorList>
    </citation>
    <scope>NUCLEOTIDE SEQUENCE [LARGE SCALE GENOMIC DNA]</scope>
    <source>
        <strain evidence="2 3">9006-11</strain>
    </source>
</reference>
<feature type="compositionally biased region" description="Basic residues" evidence="1">
    <location>
        <begin position="105"/>
        <end position="114"/>
    </location>
</feature>
<sequence length="186" mass="20722">MGDNSVYDTYTVADDGLLRSTGGEHEVFPIETQETTREGDEVLNVWFLLINAASKFQNHRRRYGLDHLPEDSKEIIDLTFELEELIYKQLEGRTAPGQAAEHGVRRSSRGVKRKHSEDDNSSDEETTRGEPGDSPAGGSGPRYSLAGFEAIEDTAERALYAAKWFGGYDKISAGQDELFGPTTYRL</sequence>
<evidence type="ECO:0000256" key="1">
    <source>
        <dbReference type="SAM" id="MobiDB-lite"/>
    </source>
</evidence>
<gene>
    <name evidence="2" type="ORF">A0H81_09477</name>
</gene>
<organism evidence="2 3">
    <name type="scientific">Grifola frondosa</name>
    <name type="common">Maitake</name>
    <name type="synonym">Polyporus frondosus</name>
    <dbReference type="NCBI Taxonomy" id="5627"/>
    <lineage>
        <taxon>Eukaryota</taxon>
        <taxon>Fungi</taxon>
        <taxon>Dikarya</taxon>
        <taxon>Basidiomycota</taxon>
        <taxon>Agaricomycotina</taxon>
        <taxon>Agaricomycetes</taxon>
        <taxon>Polyporales</taxon>
        <taxon>Grifolaceae</taxon>
        <taxon>Grifola</taxon>
    </lineage>
</organism>
<dbReference type="Proteomes" id="UP000092993">
    <property type="component" value="Unassembled WGS sequence"/>
</dbReference>
<dbReference type="AlphaFoldDB" id="A0A1C7M1X3"/>
<name>A0A1C7M1X3_GRIFR</name>
<dbReference type="EMBL" id="LUGG01000013">
    <property type="protein sequence ID" value="OBZ70895.1"/>
    <property type="molecule type" value="Genomic_DNA"/>
</dbReference>
<proteinExistence type="predicted"/>
<comment type="caution">
    <text evidence="2">The sequence shown here is derived from an EMBL/GenBank/DDBJ whole genome shotgun (WGS) entry which is preliminary data.</text>
</comment>
<accession>A0A1C7M1X3</accession>
<feature type="region of interest" description="Disordered" evidence="1">
    <location>
        <begin position="94"/>
        <end position="144"/>
    </location>
</feature>
<evidence type="ECO:0000313" key="3">
    <source>
        <dbReference type="Proteomes" id="UP000092993"/>
    </source>
</evidence>
<keyword evidence="3" id="KW-1185">Reference proteome</keyword>
<protein>
    <submittedName>
        <fullName evidence="2">Uncharacterized protein</fullName>
    </submittedName>
</protein>
<dbReference type="OrthoDB" id="3216537at2759"/>
<evidence type="ECO:0000313" key="2">
    <source>
        <dbReference type="EMBL" id="OBZ70895.1"/>
    </source>
</evidence>